<dbReference type="EMBL" id="CM047900">
    <property type="protein sequence ID" value="KAJ0098662.1"/>
    <property type="molecule type" value="Genomic_DNA"/>
</dbReference>
<keyword evidence="2" id="KW-1185">Reference proteome</keyword>
<evidence type="ECO:0000313" key="2">
    <source>
        <dbReference type="Proteomes" id="UP001164250"/>
    </source>
</evidence>
<name>A0ACC1BII9_9ROSI</name>
<accession>A0ACC1BII9</accession>
<proteinExistence type="predicted"/>
<protein>
    <submittedName>
        <fullName evidence="1">Uncharacterized protein</fullName>
    </submittedName>
</protein>
<sequence length="47" mass="5242">MLSVIYKEALEAHDGVSKGKYTIGLGQDCMTFCTEVEVISMRLLIFT</sequence>
<comment type="caution">
    <text evidence="1">The sequence shown here is derived from an EMBL/GenBank/DDBJ whole genome shotgun (WGS) entry which is preliminary data.</text>
</comment>
<gene>
    <name evidence="1" type="ORF">Patl1_20039</name>
</gene>
<organism evidence="1 2">
    <name type="scientific">Pistacia atlantica</name>
    <dbReference type="NCBI Taxonomy" id="434234"/>
    <lineage>
        <taxon>Eukaryota</taxon>
        <taxon>Viridiplantae</taxon>
        <taxon>Streptophyta</taxon>
        <taxon>Embryophyta</taxon>
        <taxon>Tracheophyta</taxon>
        <taxon>Spermatophyta</taxon>
        <taxon>Magnoliopsida</taxon>
        <taxon>eudicotyledons</taxon>
        <taxon>Gunneridae</taxon>
        <taxon>Pentapetalae</taxon>
        <taxon>rosids</taxon>
        <taxon>malvids</taxon>
        <taxon>Sapindales</taxon>
        <taxon>Anacardiaceae</taxon>
        <taxon>Pistacia</taxon>
    </lineage>
</organism>
<reference evidence="2" key="1">
    <citation type="journal article" date="2023" name="G3 (Bethesda)">
        <title>Genome assembly and association tests identify interacting loci associated with vigor, precocity, and sex in interspecific pistachio rootstocks.</title>
        <authorList>
            <person name="Palmer W."/>
            <person name="Jacygrad E."/>
            <person name="Sagayaradj S."/>
            <person name="Cavanaugh K."/>
            <person name="Han R."/>
            <person name="Bertier L."/>
            <person name="Beede B."/>
            <person name="Kafkas S."/>
            <person name="Golino D."/>
            <person name="Preece J."/>
            <person name="Michelmore R."/>
        </authorList>
    </citation>
    <scope>NUCLEOTIDE SEQUENCE [LARGE SCALE GENOMIC DNA]</scope>
</reference>
<dbReference type="Proteomes" id="UP001164250">
    <property type="component" value="Chromosome 4"/>
</dbReference>
<evidence type="ECO:0000313" key="1">
    <source>
        <dbReference type="EMBL" id="KAJ0098662.1"/>
    </source>
</evidence>